<sequence length="206" mass="21228">MPSGPGLLPGAMCCSAENSSPASGGAPRILRMPGEKWSVKDTGIISISVSSASFMSGLMPLAAYSSRLNHIAADGVFEKDPVNSAGGGFKQVEGRDEVDVTTWCAAAQRLRTDVGVGAFDTVIVSPELEVNVGTAVTSASLGDDGGVGAFGQRPQTSQDLLKMPIDGRETGQPPRVGHRLMAEPELVTWPALPVLEAVGAGPNLDQ</sequence>
<dbReference type="EMBL" id="LVLJ01001849">
    <property type="protein sequence ID" value="OAE27664.1"/>
    <property type="molecule type" value="Genomic_DNA"/>
</dbReference>
<comment type="caution">
    <text evidence="1">The sequence shown here is derived from an EMBL/GenBank/DDBJ whole genome shotgun (WGS) entry which is preliminary data.</text>
</comment>
<name>A0A176W3Q5_MARPO</name>
<keyword evidence="2" id="KW-1185">Reference proteome</keyword>
<proteinExistence type="predicted"/>
<gene>
    <name evidence="1" type="ORF">AXG93_3137s1040</name>
</gene>
<organism evidence="1 2">
    <name type="scientific">Marchantia polymorpha subsp. ruderalis</name>
    <dbReference type="NCBI Taxonomy" id="1480154"/>
    <lineage>
        <taxon>Eukaryota</taxon>
        <taxon>Viridiplantae</taxon>
        <taxon>Streptophyta</taxon>
        <taxon>Embryophyta</taxon>
        <taxon>Marchantiophyta</taxon>
        <taxon>Marchantiopsida</taxon>
        <taxon>Marchantiidae</taxon>
        <taxon>Marchantiales</taxon>
        <taxon>Marchantiaceae</taxon>
        <taxon>Marchantia</taxon>
    </lineage>
</organism>
<dbReference type="Proteomes" id="UP000077202">
    <property type="component" value="Unassembled WGS sequence"/>
</dbReference>
<accession>A0A176W3Q5</accession>
<protein>
    <submittedName>
        <fullName evidence="1">Uncharacterized protein</fullName>
    </submittedName>
</protein>
<evidence type="ECO:0000313" key="1">
    <source>
        <dbReference type="EMBL" id="OAE27664.1"/>
    </source>
</evidence>
<reference evidence="1" key="1">
    <citation type="submission" date="2016-03" db="EMBL/GenBank/DDBJ databases">
        <title>Mechanisms controlling the formation of the plant cell surface in tip-growing cells are functionally conserved among land plants.</title>
        <authorList>
            <person name="Honkanen S."/>
            <person name="Jones V.A."/>
            <person name="Morieri G."/>
            <person name="Champion C."/>
            <person name="Hetherington A.J."/>
            <person name="Kelly S."/>
            <person name="Saint-Marcoux D."/>
            <person name="Proust H."/>
            <person name="Prescott H."/>
            <person name="Dolan L."/>
        </authorList>
    </citation>
    <scope>NUCLEOTIDE SEQUENCE [LARGE SCALE GENOMIC DNA]</scope>
    <source>
        <tissue evidence="1">Whole gametophyte</tissue>
    </source>
</reference>
<dbReference type="AlphaFoldDB" id="A0A176W3Q5"/>
<evidence type="ECO:0000313" key="2">
    <source>
        <dbReference type="Proteomes" id="UP000077202"/>
    </source>
</evidence>